<comment type="caution">
    <text evidence="1">The sequence shown here is derived from an EMBL/GenBank/DDBJ whole genome shotgun (WGS) entry which is preliminary data.</text>
</comment>
<evidence type="ECO:0000313" key="2">
    <source>
        <dbReference type="Proteomes" id="UP001589703"/>
    </source>
</evidence>
<organism evidence="1 2">
    <name type="scientific">Streptomyces thermocoprophilus</name>
    <dbReference type="NCBI Taxonomy" id="78356"/>
    <lineage>
        <taxon>Bacteria</taxon>
        <taxon>Bacillati</taxon>
        <taxon>Actinomycetota</taxon>
        <taxon>Actinomycetes</taxon>
        <taxon>Kitasatosporales</taxon>
        <taxon>Streptomycetaceae</taxon>
        <taxon>Streptomyces</taxon>
    </lineage>
</organism>
<name>A0ABV5VCY7_9ACTN</name>
<dbReference type="InterPro" id="IPR043519">
    <property type="entry name" value="NT_sf"/>
</dbReference>
<dbReference type="RefSeq" id="WP_247464385.1">
    <property type="nucleotide sequence ID" value="NZ_JBHMAR010000009.1"/>
</dbReference>
<accession>A0ABV5VCY7</accession>
<proteinExistence type="predicted"/>
<dbReference type="Proteomes" id="UP001589703">
    <property type="component" value="Unassembled WGS sequence"/>
</dbReference>
<gene>
    <name evidence="1" type="ORF">ACFFRO_11105</name>
</gene>
<dbReference type="SUPFAM" id="SSF81301">
    <property type="entry name" value="Nucleotidyltransferase"/>
    <property type="match status" value="1"/>
</dbReference>
<reference evidence="1 2" key="1">
    <citation type="submission" date="2024-09" db="EMBL/GenBank/DDBJ databases">
        <authorList>
            <person name="Sun Q."/>
            <person name="Mori K."/>
        </authorList>
    </citation>
    <scope>NUCLEOTIDE SEQUENCE [LARGE SCALE GENOMIC DNA]</scope>
    <source>
        <strain evidence="1 2">JCM 10918</strain>
    </source>
</reference>
<evidence type="ECO:0000313" key="1">
    <source>
        <dbReference type="EMBL" id="MFB9735677.1"/>
    </source>
</evidence>
<dbReference type="EMBL" id="JBHMAR010000009">
    <property type="protein sequence ID" value="MFB9735677.1"/>
    <property type="molecule type" value="Genomic_DNA"/>
</dbReference>
<protein>
    <recommendedName>
        <fullName evidence="3">Polymerase nucleotidyl transferase domain-containing protein</fullName>
    </recommendedName>
</protein>
<evidence type="ECO:0008006" key="3">
    <source>
        <dbReference type="Google" id="ProtNLM"/>
    </source>
</evidence>
<keyword evidence="2" id="KW-1185">Reference proteome</keyword>
<sequence>MSGQDAVDSATLLQGPWETSAARSDLAGCLEELQLRGLLPADHLAVVCVGSVARGWANDRSDYDFNVIAPGPWPGPSARTVPVPLCPGTVPSVVEWVDGRRWEIKYWLDVQVEQMLAKVSWFQFEEGGAAAGALTDTEELFLERLTTCVTLSGASWVRGRRQALERSAFRAFVTTRSLVEADAAVEDALGQLAAGDTDSAVLSAHKAFGHAVDALLESNGMYGSRTPKWRARRLREARPRLLSYEEYWPVETMRDLDPDDPATWVNRVVQRCRDLSIEVEIH</sequence>